<keyword evidence="2" id="KW-0521">NADP</keyword>
<dbReference type="PRINTS" id="PR00069">
    <property type="entry name" value="ALDKETRDTASE"/>
</dbReference>
<keyword evidence="3" id="KW-0560">Oxidoreductase</keyword>
<dbReference type="GO" id="GO:0016616">
    <property type="term" value="F:oxidoreductase activity, acting on the CH-OH group of donors, NAD or NADP as acceptor"/>
    <property type="evidence" value="ECO:0007669"/>
    <property type="project" value="UniProtKB-ARBA"/>
</dbReference>
<gene>
    <name evidence="6" type="ORF">ACFQMA_21615</name>
</gene>
<dbReference type="CDD" id="cd19073">
    <property type="entry name" value="AKR_AKR3F2_3"/>
    <property type="match status" value="1"/>
</dbReference>
<protein>
    <submittedName>
        <fullName evidence="6">Aldo/keto reductase</fullName>
    </submittedName>
</protein>
<sequence>MTQDSQTPESVPRVDGMPTFGLGTWQNENPDECAESVRTALEMGYRHVDTAQAYDNESAVGDGIAAADVPREEMFLATKVWIDHLDRDGVVESTEESLEKLGVDSLDLLYVHWPSRTYDAAETLPALEELRDRGLIDRIGVSNFEPHHLDEAREVLDEPIFANQVEMHPLLRQEELREYAAEADIELVAYSPLIRGRVFDVPELSEIAEKHDASEAQVSLAWLREKGVTPIPKATSEAHIRDNWESVALDLDDEDVAAIDAIDRTERQIDPGFGPDAWG</sequence>
<comment type="caution">
    <text evidence="6">The sequence shown here is derived from an EMBL/GenBank/DDBJ whole genome shotgun (WGS) entry which is preliminary data.</text>
</comment>
<evidence type="ECO:0000256" key="2">
    <source>
        <dbReference type="ARBA" id="ARBA00022857"/>
    </source>
</evidence>
<dbReference type="InterPro" id="IPR020471">
    <property type="entry name" value="AKR"/>
</dbReference>
<dbReference type="Gene3D" id="3.20.20.100">
    <property type="entry name" value="NADP-dependent oxidoreductase domain"/>
    <property type="match status" value="1"/>
</dbReference>
<dbReference type="Proteomes" id="UP001596432">
    <property type="component" value="Unassembled WGS sequence"/>
</dbReference>
<evidence type="ECO:0000259" key="5">
    <source>
        <dbReference type="Pfam" id="PF00248"/>
    </source>
</evidence>
<feature type="domain" description="NADP-dependent oxidoreductase" evidence="5">
    <location>
        <begin position="21"/>
        <end position="263"/>
    </location>
</feature>
<evidence type="ECO:0000256" key="1">
    <source>
        <dbReference type="ARBA" id="ARBA00007905"/>
    </source>
</evidence>
<dbReference type="FunFam" id="3.20.20.100:FF:000002">
    <property type="entry name" value="2,5-diketo-D-gluconic acid reductase A"/>
    <property type="match status" value="1"/>
</dbReference>
<evidence type="ECO:0000256" key="4">
    <source>
        <dbReference type="SAM" id="MobiDB-lite"/>
    </source>
</evidence>
<dbReference type="AlphaFoldDB" id="A0ABD5Y985"/>
<dbReference type="PIRSF" id="PIRSF000097">
    <property type="entry name" value="AKR"/>
    <property type="match status" value="1"/>
</dbReference>
<dbReference type="EMBL" id="JBHTAS010000001">
    <property type="protein sequence ID" value="MFC7142423.1"/>
    <property type="molecule type" value="Genomic_DNA"/>
</dbReference>
<organism evidence="6 7">
    <name type="scientific">Halosimplex aquaticum</name>
    <dbReference type="NCBI Taxonomy" id="3026162"/>
    <lineage>
        <taxon>Archaea</taxon>
        <taxon>Methanobacteriati</taxon>
        <taxon>Methanobacteriota</taxon>
        <taxon>Stenosarchaea group</taxon>
        <taxon>Halobacteria</taxon>
        <taxon>Halobacteriales</taxon>
        <taxon>Haloarculaceae</taxon>
        <taxon>Halosimplex</taxon>
    </lineage>
</organism>
<feature type="region of interest" description="Disordered" evidence="4">
    <location>
        <begin position="1"/>
        <end position="24"/>
    </location>
</feature>
<name>A0ABD5Y985_9EURY</name>
<evidence type="ECO:0000313" key="7">
    <source>
        <dbReference type="Proteomes" id="UP001596432"/>
    </source>
</evidence>
<dbReference type="PANTHER" id="PTHR43827:SF3">
    <property type="entry name" value="NADP-DEPENDENT OXIDOREDUCTASE DOMAIN-CONTAINING PROTEIN"/>
    <property type="match status" value="1"/>
</dbReference>
<dbReference type="InterPro" id="IPR018170">
    <property type="entry name" value="Aldo/ket_reductase_CS"/>
</dbReference>
<comment type="similarity">
    <text evidence="1">Belongs to the aldo/keto reductase family.</text>
</comment>
<dbReference type="SUPFAM" id="SSF51430">
    <property type="entry name" value="NAD(P)-linked oxidoreductase"/>
    <property type="match status" value="1"/>
</dbReference>
<evidence type="ECO:0000256" key="3">
    <source>
        <dbReference type="ARBA" id="ARBA00023002"/>
    </source>
</evidence>
<dbReference type="GeneID" id="78822763"/>
<keyword evidence="7" id="KW-1185">Reference proteome</keyword>
<accession>A0ABD5Y985</accession>
<dbReference type="InterPro" id="IPR036812">
    <property type="entry name" value="NAD(P)_OxRdtase_dom_sf"/>
</dbReference>
<dbReference type="Pfam" id="PF00248">
    <property type="entry name" value="Aldo_ket_red"/>
    <property type="match status" value="1"/>
</dbReference>
<reference evidence="6 7" key="1">
    <citation type="journal article" date="2019" name="Int. J. Syst. Evol. Microbiol.">
        <title>The Global Catalogue of Microorganisms (GCM) 10K type strain sequencing project: providing services to taxonomists for standard genome sequencing and annotation.</title>
        <authorList>
            <consortium name="The Broad Institute Genomics Platform"/>
            <consortium name="The Broad Institute Genome Sequencing Center for Infectious Disease"/>
            <person name="Wu L."/>
            <person name="Ma J."/>
        </authorList>
    </citation>
    <scope>NUCLEOTIDE SEQUENCE [LARGE SCALE GENOMIC DNA]</scope>
    <source>
        <strain evidence="6 7">XZYJT29</strain>
    </source>
</reference>
<evidence type="ECO:0000313" key="6">
    <source>
        <dbReference type="EMBL" id="MFC7142423.1"/>
    </source>
</evidence>
<dbReference type="PANTHER" id="PTHR43827">
    <property type="entry name" value="2,5-DIKETO-D-GLUCONIC ACID REDUCTASE"/>
    <property type="match status" value="1"/>
</dbReference>
<dbReference type="InterPro" id="IPR023210">
    <property type="entry name" value="NADP_OxRdtase_dom"/>
</dbReference>
<dbReference type="PROSITE" id="PS00798">
    <property type="entry name" value="ALDOKETO_REDUCTASE_1"/>
    <property type="match status" value="1"/>
</dbReference>
<proteinExistence type="inferred from homology"/>
<dbReference type="RefSeq" id="WP_274323489.1">
    <property type="nucleotide sequence ID" value="NZ_CP118158.1"/>
</dbReference>